<name>A0A1J5RN74_9ZZZZ</name>
<evidence type="ECO:0000313" key="1">
    <source>
        <dbReference type="EMBL" id="OIQ90947.1"/>
    </source>
</evidence>
<dbReference type="AlphaFoldDB" id="A0A1J5RN74"/>
<gene>
    <name evidence="1" type="ORF">GALL_271520</name>
</gene>
<accession>A0A1J5RN74</accession>
<comment type="caution">
    <text evidence="1">The sequence shown here is derived from an EMBL/GenBank/DDBJ whole genome shotgun (WGS) entry which is preliminary data.</text>
</comment>
<sequence length="122" mass="13830">MVKKRIHASPLSPEDATRMFSVMDHAVHEFKGQLDELESAIGMYVLGRHVGWKVLYLVHSKKTIAKYEQILGITVREEFPEIGPEADRSLAFNAVQAVSNFWKVVSGAHKLPISREERRSIS</sequence>
<dbReference type="EMBL" id="MLJW01000275">
    <property type="protein sequence ID" value="OIQ90947.1"/>
    <property type="molecule type" value="Genomic_DNA"/>
</dbReference>
<protein>
    <submittedName>
        <fullName evidence="1">Uncharacterized protein</fullName>
    </submittedName>
</protein>
<reference evidence="1" key="1">
    <citation type="submission" date="2016-10" db="EMBL/GenBank/DDBJ databases">
        <title>Sequence of Gallionella enrichment culture.</title>
        <authorList>
            <person name="Poehlein A."/>
            <person name="Muehling M."/>
            <person name="Daniel R."/>
        </authorList>
    </citation>
    <scope>NUCLEOTIDE SEQUENCE</scope>
</reference>
<proteinExistence type="predicted"/>
<organism evidence="1">
    <name type="scientific">mine drainage metagenome</name>
    <dbReference type="NCBI Taxonomy" id="410659"/>
    <lineage>
        <taxon>unclassified sequences</taxon>
        <taxon>metagenomes</taxon>
        <taxon>ecological metagenomes</taxon>
    </lineage>
</organism>